<dbReference type="Proteomes" id="UP001430848">
    <property type="component" value="Unassembled WGS sequence"/>
</dbReference>
<evidence type="ECO:0000313" key="3">
    <source>
        <dbReference type="Proteomes" id="UP001430848"/>
    </source>
</evidence>
<accession>A0ABR1NZQ9</accession>
<gene>
    <name evidence="2" type="ORF">SLS63_009481</name>
</gene>
<dbReference type="Pfam" id="PF13875">
    <property type="entry name" value="DUF4202"/>
    <property type="match status" value="1"/>
</dbReference>
<reference evidence="2 3" key="1">
    <citation type="submission" date="2024-02" db="EMBL/GenBank/DDBJ databases">
        <title>De novo assembly and annotation of 12 fungi associated with fruit tree decline syndrome in Ontario, Canada.</title>
        <authorList>
            <person name="Sulman M."/>
            <person name="Ellouze W."/>
            <person name="Ilyukhin E."/>
        </authorList>
    </citation>
    <scope>NUCLEOTIDE SEQUENCE [LARGE SCALE GENOMIC DNA]</scope>
    <source>
        <strain evidence="2 3">M169</strain>
    </source>
</reference>
<dbReference type="InterPro" id="IPR025255">
    <property type="entry name" value="DUF4202"/>
</dbReference>
<proteinExistence type="predicted"/>
<evidence type="ECO:0000256" key="1">
    <source>
        <dbReference type="SAM" id="MobiDB-lite"/>
    </source>
</evidence>
<keyword evidence="3" id="KW-1185">Reference proteome</keyword>
<comment type="caution">
    <text evidence="2">The sequence shown here is derived from an EMBL/GenBank/DDBJ whole genome shotgun (WGS) entry which is preliminary data.</text>
</comment>
<evidence type="ECO:0000313" key="2">
    <source>
        <dbReference type="EMBL" id="KAK7721698.1"/>
    </source>
</evidence>
<protein>
    <recommendedName>
        <fullName evidence="4">Glutamyl-tRNA synthetase</fullName>
    </recommendedName>
</protein>
<dbReference type="EMBL" id="JAKNSF020000069">
    <property type="protein sequence ID" value="KAK7721698.1"/>
    <property type="molecule type" value="Genomic_DNA"/>
</dbReference>
<feature type="region of interest" description="Disordered" evidence="1">
    <location>
        <begin position="182"/>
        <end position="209"/>
    </location>
</feature>
<dbReference type="PANTHER" id="PTHR41729">
    <property type="entry name" value="GLUTAMYL-TRNA SYNTHETASE"/>
    <property type="match status" value="1"/>
</dbReference>
<dbReference type="PANTHER" id="PTHR41729:SF1">
    <property type="entry name" value="GLUTAMYL-TRNA SYNTHETASE"/>
    <property type="match status" value="1"/>
</dbReference>
<sequence>MASLPPLSTSYSTAIKLIDEAHAQDPNKIPAPDGSGDVPYELHYAQKMTRWLASRCPDASPALQVACRAQHFRRWELPRSSYPMTRPGYLTWRTKQKTQAASQISELLASMDEPPPEADIERISALISKKDLATNEETQVLEDVACLVFLDDQLDGFESKPDNDEDKVISILRKTWKKMSPRGREMALQMKHSDRATSLLQKALQEDKE</sequence>
<name>A0ABR1NZQ9_DIAER</name>
<organism evidence="2 3">
    <name type="scientific">Diaporthe eres</name>
    <name type="common">Phomopsis oblonga</name>
    <dbReference type="NCBI Taxonomy" id="83184"/>
    <lineage>
        <taxon>Eukaryota</taxon>
        <taxon>Fungi</taxon>
        <taxon>Dikarya</taxon>
        <taxon>Ascomycota</taxon>
        <taxon>Pezizomycotina</taxon>
        <taxon>Sordariomycetes</taxon>
        <taxon>Sordariomycetidae</taxon>
        <taxon>Diaporthales</taxon>
        <taxon>Diaporthaceae</taxon>
        <taxon>Diaporthe</taxon>
        <taxon>Diaporthe eres species complex</taxon>
    </lineage>
</organism>
<evidence type="ECO:0008006" key="4">
    <source>
        <dbReference type="Google" id="ProtNLM"/>
    </source>
</evidence>